<dbReference type="Gene3D" id="3.30.40.10">
    <property type="entry name" value="Zinc/RING finger domain, C3HC4 (zinc finger)"/>
    <property type="match status" value="1"/>
</dbReference>
<dbReference type="InterPro" id="IPR009003">
    <property type="entry name" value="Peptidase_S1_PA"/>
</dbReference>
<dbReference type="InterPro" id="IPR013083">
    <property type="entry name" value="Znf_RING/FYVE/PHD"/>
</dbReference>
<organism evidence="3 4">
    <name type="scientific">Adineta steineri</name>
    <dbReference type="NCBI Taxonomy" id="433720"/>
    <lineage>
        <taxon>Eukaryota</taxon>
        <taxon>Metazoa</taxon>
        <taxon>Spiralia</taxon>
        <taxon>Gnathifera</taxon>
        <taxon>Rotifera</taxon>
        <taxon>Eurotatoria</taxon>
        <taxon>Bdelloidea</taxon>
        <taxon>Adinetida</taxon>
        <taxon>Adinetidae</taxon>
        <taxon>Adineta</taxon>
    </lineage>
</organism>
<evidence type="ECO:0000256" key="1">
    <source>
        <dbReference type="SAM" id="Coils"/>
    </source>
</evidence>
<gene>
    <name evidence="2" type="ORF">BJG266_LOCUS13570</name>
    <name evidence="3" type="ORF">QVE165_LOCUS42495</name>
</gene>
<dbReference type="Proteomes" id="UP000663832">
    <property type="component" value="Unassembled WGS sequence"/>
</dbReference>
<evidence type="ECO:0000313" key="4">
    <source>
        <dbReference type="Proteomes" id="UP000663832"/>
    </source>
</evidence>
<dbReference type="EMBL" id="CAJNOM010000525">
    <property type="protein sequence ID" value="CAF1485046.1"/>
    <property type="molecule type" value="Genomic_DNA"/>
</dbReference>
<dbReference type="OrthoDB" id="10054765at2759"/>
<accession>A0A815RZZ1</accession>
<name>A0A815RZZ1_9BILA</name>
<dbReference type="AlphaFoldDB" id="A0A815RZZ1"/>
<dbReference type="Pfam" id="PF13365">
    <property type="entry name" value="Trypsin_2"/>
    <property type="match status" value="1"/>
</dbReference>
<dbReference type="EMBL" id="CAJNOI010000055">
    <property type="protein sequence ID" value="CAF0957681.1"/>
    <property type="molecule type" value="Genomic_DNA"/>
</dbReference>
<keyword evidence="4" id="KW-1185">Reference proteome</keyword>
<proteinExistence type="predicted"/>
<dbReference type="SUPFAM" id="SSF49599">
    <property type="entry name" value="TRAF domain-like"/>
    <property type="match status" value="1"/>
</dbReference>
<sequence>MTEDHDEHGIERNRINGSYDLKLEDFACALCKKILWKPVVCKNCSTPFCSACIADRSDEQSKQCVNGCEEFVESKCPRFILQQLGRLNIACANHQHGCTEIIAYEALEAHEAECGYQQQSCRGCETVLPKKDLVDHENKCDLFDLTCSECNMNFKRRDTDLLHTEFKCLKEQFRQLRNQFETNKNATSQQIQHLSSIHQQLREEYEAYKQLAEEQVKQIIVKNYEFQEKFEPNNKPTNERINQIEQSVQSCKQGSDGKIQDLIETLEKYKKADIRCYCGGHFCRTCAGCSDWKRDGNNWKRVDSQAMIDSDLWCLDLLNRSVILALLYELVLINIPNTSTILGRDMYLAFDTISINASCFALPKNHSKCTLSTPELETPKQNLLNTFLIDYVLKSQSIKATTSFTTLLEQLNSNANVQLPYILPYENTGRKNVTTKYDFTRAVVTIAHLIPLKNEVIVASGFAVLDGGLIVTCAHTFYQAARHLSCSELDQKSQSIVITDEGELIPVATVESHLVRSDIVLLRLQGGRQIPSLAVDPYPAPKSTSLLSYNFVTASLTSTSRPTISYSWKPAEVLFYKGPYGQEAATGTYDELSAMMYSHPPSNGSSGGPIVNEETKSVVGIIRGSEVNYATRKSIGFATPSECLFEAFKLPGMPDELE</sequence>
<dbReference type="SUPFAM" id="SSF57850">
    <property type="entry name" value="RING/U-box"/>
    <property type="match status" value="1"/>
</dbReference>
<comment type="caution">
    <text evidence="3">The sequence shown here is derived from an EMBL/GenBank/DDBJ whole genome shotgun (WGS) entry which is preliminary data.</text>
</comment>
<dbReference type="Gene3D" id="2.40.10.120">
    <property type="match status" value="1"/>
</dbReference>
<evidence type="ECO:0000313" key="2">
    <source>
        <dbReference type="EMBL" id="CAF0957681.1"/>
    </source>
</evidence>
<dbReference type="Proteomes" id="UP000663877">
    <property type="component" value="Unassembled WGS sequence"/>
</dbReference>
<keyword evidence="1" id="KW-0175">Coiled coil</keyword>
<evidence type="ECO:0008006" key="5">
    <source>
        <dbReference type="Google" id="ProtNLM"/>
    </source>
</evidence>
<protein>
    <recommendedName>
        <fullName evidence="5">RING-type E3 ubiquitin transferase</fullName>
    </recommendedName>
</protein>
<reference evidence="3" key="1">
    <citation type="submission" date="2021-02" db="EMBL/GenBank/DDBJ databases">
        <authorList>
            <person name="Nowell W R."/>
        </authorList>
    </citation>
    <scope>NUCLEOTIDE SEQUENCE</scope>
</reference>
<evidence type="ECO:0000313" key="3">
    <source>
        <dbReference type="EMBL" id="CAF1485046.1"/>
    </source>
</evidence>
<dbReference type="SUPFAM" id="SSF50494">
    <property type="entry name" value="Trypsin-like serine proteases"/>
    <property type="match status" value="1"/>
</dbReference>
<feature type="coiled-coil region" evidence="1">
    <location>
        <begin position="191"/>
        <end position="218"/>
    </location>
</feature>